<dbReference type="PRINTS" id="PR00385">
    <property type="entry name" value="P450"/>
</dbReference>
<dbReference type="Gene3D" id="1.10.630.10">
    <property type="entry name" value="Cytochrome P450"/>
    <property type="match status" value="1"/>
</dbReference>
<dbReference type="GO" id="GO:0005506">
    <property type="term" value="F:iron ion binding"/>
    <property type="evidence" value="ECO:0007669"/>
    <property type="project" value="InterPro"/>
</dbReference>
<dbReference type="InterPro" id="IPR002397">
    <property type="entry name" value="Cyt_P450_B"/>
</dbReference>
<reference evidence="8 9" key="1">
    <citation type="submission" date="2019-10" db="EMBL/GenBank/DDBJ databases">
        <title>Streptomyces smaragdinus sp. nov. and Streptomyces fabii sp. nov., isolated from the gut of fungus growing-termite Macrotermes natalensis.</title>
        <authorList>
            <person name="Schwitalla J."/>
            <person name="Benndorf R."/>
            <person name="Martin K."/>
            <person name="De Beer W."/>
            <person name="Kaster A.-K."/>
            <person name="Vollmers J."/>
            <person name="Poulsen M."/>
            <person name="Beemelmanns C."/>
        </authorList>
    </citation>
    <scope>NUCLEOTIDE SEQUENCE [LARGE SCALE GENOMIC DNA]</scope>
    <source>
        <strain evidence="8 9">RB5</strain>
    </source>
</reference>
<dbReference type="PROSITE" id="PS00086">
    <property type="entry name" value="CYTOCHROME_P450"/>
    <property type="match status" value="1"/>
</dbReference>
<dbReference type="EMBL" id="WEGJ01000004">
    <property type="protein sequence ID" value="MQY11655.1"/>
    <property type="molecule type" value="Genomic_DNA"/>
</dbReference>
<dbReference type="PANTHER" id="PTHR46696:SF1">
    <property type="entry name" value="CYTOCHROME P450 YJIB-RELATED"/>
    <property type="match status" value="1"/>
</dbReference>
<keyword evidence="2 7" id="KW-0349">Heme</keyword>
<evidence type="ECO:0000256" key="7">
    <source>
        <dbReference type="RuleBase" id="RU000461"/>
    </source>
</evidence>
<dbReference type="PANTHER" id="PTHR46696">
    <property type="entry name" value="P450, PUTATIVE (EUROFUNG)-RELATED"/>
    <property type="match status" value="1"/>
</dbReference>
<keyword evidence="9" id="KW-1185">Reference proteome</keyword>
<dbReference type="EC" id="1.14.-.-" evidence="8"/>
<name>A0A7K0CDW4_9ACTN</name>
<dbReference type="RefSeq" id="WP_228389920.1">
    <property type="nucleotide sequence ID" value="NZ_WEGJ01000004.1"/>
</dbReference>
<dbReference type="CDD" id="cd11031">
    <property type="entry name" value="Cyp158A-like"/>
    <property type="match status" value="1"/>
</dbReference>
<keyword evidence="3 7" id="KW-0479">Metal-binding</keyword>
<evidence type="ECO:0000256" key="5">
    <source>
        <dbReference type="ARBA" id="ARBA00023004"/>
    </source>
</evidence>
<dbReference type="GO" id="GO:0020037">
    <property type="term" value="F:heme binding"/>
    <property type="evidence" value="ECO:0007669"/>
    <property type="project" value="InterPro"/>
</dbReference>
<dbReference type="GO" id="GO:0016705">
    <property type="term" value="F:oxidoreductase activity, acting on paired donors, with incorporation or reduction of molecular oxygen"/>
    <property type="evidence" value="ECO:0007669"/>
    <property type="project" value="InterPro"/>
</dbReference>
<organism evidence="8 9">
    <name type="scientific">Streptomyces smaragdinus</name>
    <dbReference type="NCBI Taxonomy" id="2585196"/>
    <lineage>
        <taxon>Bacteria</taxon>
        <taxon>Bacillati</taxon>
        <taxon>Actinomycetota</taxon>
        <taxon>Actinomycetes</taxon>
        <taxon>Kitasatosporales</taxon>
        <taxon>Streptomycetaceae</taxon>
        <taxon>Streptomyces</taxon>
    </lineage>
</organism>
<dbReference type="InterPro" id="IPR017972">
    <property type="entry name" value="Cyt_P450_CS"/>
</dbReference>
<proteinExistence type="inferred from homology"/>
<dbReference type="InterPro" id="IPR036396">
    <property type="entry name" value="Cyt_P450_sf"/>
</dbReference>
<dbReference type="Proteomes" id="UP000466345">
    <property type="component" value="Unassembled WGS sequence"/>
</dbReference>
<comment type="similarity">
    <text evidence="1 7">Belongs to the cytochrome P450 family.</text>
</comment>
<dbReference type="SUPFAM" id="SSF48264">
    <property type="entry name" value="Cytochrome P450"/>
    <property type="match status" value="1"/>
</dbReference>
<keyword evidence="5 7" id="KW-0408">Iron</keyword>
<evidence type="ECO:0000256" key="1">
    <source>
        <dbReference type="ARBA" id="ARBA00010617"/>
    </source>
</evidence>
<keyword evidence="6 7" id="KW-0503">Monooxygenase</keyword>
<dbReference type="PRINTS" id="PR00359">
    <property type="entry name" value="BP450"/>
</dbReference>
<sequence length="362" mass="38745">MPSGDHAYLVSRYEDVRAVLGDARCSRAATVLPEAPKLTAVPFDAGGLFTMDPPEHTRLRSLVSRAFTPRRVAELRPRVEELCDGLLDRLPADGGVVDLMSAFAFPLPVTVICELLGVPFADRERFRAWSDAIVSLTAHTPAEMRANRLELVGYLRELLAEKRRAPREDLLSALVQVHDGSDALSEHELVTMALTLLVAGYETTGSVLGNAVFTLLRHPGGLGLVPDDDGALGALVEELLRINPIGDGGPLRVTTAPVEVAGTRIPAGSAVIGAICSANRDETVFPDPAVFRPDRSDAAHLAFGHGPHFCLGAPLARAELRIALSALARRFPSLRLAVPAGEIRMHAGLLVNRLEELPVVCG</sequence>
<evidence type="ECO:0000256" key="3">
    <source>
        <dbReference type="ARBA" id="ARBA00022723"/>
    </source>
</evidence>
<evidence type="ECO:0000313" key="8">
    <source>
        <dbReference type="EMBL" id="MQY11655.1"/>
    </source>
</evidence>
<dbReference type="FunFam" id="1.10.630.10:FF:000018">
    <property type="entry name" value="Cytochrome P450 monooxygenase"/>
    <property type="match status" value="1"/>
</dbReference>
<protein>
    <submittedName>
        <fullName evidence="8">Mycinamicin IV hydroxylase/epoxidase</fullName>
        <ecNumber evidence="8">1.14.-.-</ecNumber>
    </submittedName>
</protein>
<evidence type="ECO:0000313" key="9">
    <source>
        <dbReference type="Proteomes" id="UP000466345"/>
    </source>
</evidence>
<evidence type="ECO:0000256" key="4">
    <source>
        <dbReference type="ARBA" id="ARBA00023002"/>
    </source>
</evidence>
<evidence type="ECO:0000256" key="6">
    <source>
        <dbReference type="ARBA" id="ARBA00023033"/>
    </source>
</evidence>
<gene>
    <name evidence="8" type="primary">mycG</name>
    <name evidence="8" type="ORF">SRB5_17740</name>
</gene>
<dbReference type="AlphaFoldDB" id="A0A7K0CDW4"/>
<keyword evidence="4 7" id="KW-0560">Oxidoreductase</keyword>
<evidence type="ECO:0000256" key="2">
    <source>
        <dbReference type="ARBA" id="ARBA00022617"/>
    </source>
</evidence>
<dbReference type="Pfam" id="PF00067">
    <property type="entry name" value="p450"/>
    <property type="match status" value="2"/>
</dbReference>
<dbReference type="InterPro" id="IPR001128">
    <property type="entry name" value="Cyt_P450"/>
</dbReference>
<comment type="caution">
    <text evidence="8">The sequence shown here is derived from an EMBL/GenBank/DDBJ whole genome shotgun (WGS) entry which is preliminary data.</text>
</comment>
<dbReference type="GO" id="GO:0004497">
    <property type="term" value="F:monooxygenase activity"/>
    <property type="evidence" value="ECO:0007669"/>
    <property type="project" value="UniProtKB-KW"/>
</dbReference>
<accession>A0A7K0CDW4</accession>